<organism evidence="2 3">
    <name type="scientific">Asanoa iriomotensis</name>
    <dbReference type="NCBI Taxonomy" id="234613"/>
    <lineage>
        <taxon>Bacteria</taxon>
        <taxon>Bacillati</taxon>
        <taxon>Actinomycetota</taxon>
        <taxon>Actinomycetes</taxon>
        <taxon>Micromonosporales</taxon>
        <taxon>Micromonosporaceae</taxon>
        <taxon>Asanoa</taxon>
    </lineage>
</organism>
<proteinExistence type="predicted"/>
<keyword evidence="3" id="KW-1185">Reference proteome</keyword>
<sequence>MIQLLDEGRVLAEPLKSSLQARVQPEGVAGTEALAVTAVATAATVMVAVAIDNRTRRFICGLSRAGDGP</sequence>
<evidence type="ECO:0000313" key="2">
    <source>
        <dbReference type="EMBL" id="GIF57116.1"/>
    </source>
</evidence>
<evidence type="ECO:0000313" key="3">
    <source>
        <dbReference type="Proteomes" id="UP000624325"/>
    </source>
</evidence>
<name>A0ABQ4C3V1_9ACTN</name>
<evidence type="ECO:0000256" key="1">
    <source>
        <dbReference type="SAM" id="Phobius"/>
    </source>
</evidence>
<accession>A0ABQ4C3V1</accession>
<reference evidence="2 3" key="1">
    <citation type="submission" date="2021-01" db="EMBL/GenBank/DDBJ databases">
        <title>Whole genome shotgun sequence of Asanoa iriomotensis NBRC 100142.</title>
        <authorList>
            <person name="Komaki H."/>
            <person name="Tamura T."/>
        </authorList>
    </citation>
    <scope>NUCLEOTIDE SEQUENCE [LARGE SCALE GENOMIC DNA]</scope>
    <source>
        <strain evidence="2 3">NBRC 100142</strain>
    </source>
</reference>
<keyword evidence="1" id="KW-1133">Transmembrane helix</keyword>
<feature type="transmembrane region" description="Helical" evidence="1">
    <location>
        <begin position="33"/>
        <end position="51"/>
    </location>
</feature>
<dbReference type="Proteomes" id="UP000624325">
    <property type="component" value="Unassembled WGS sequence"/>
</dbReference>
<gene>
    <name evidence="2" type="ORF">Air01nite_32110</name>
</gene>
<protein>
    <submittedName>
        <fullName evidence="2">Uncharacterized protein</fullName>
    </submittedName>
</protein>
<comment type="caution">
    <text evidence="2">The sequence shown here is derived from an EMBL/GenBank/DDBJ whole genome shotgun (WGS) entry which is preliminary data.</text>
</comment>
<keyword evidence="1" id="KW-0812">Transmembrane</keyword>
<dbReference type="EMBL" id="BONC01000020">
    <property type="protein sequence ID" value="GIF57116.1"/>
    <property type="molecule type" value="Genomic_DNA"/>
</dbReference>
<keyword evidence="1" id="KW-0472">Membrane</keyword>